<organism evidence="2 3">
    <name type="scientific">Lacticaseibacillus pabuli</name>
    <dbReference type="NCBI Taxonomy" id="3025672"/>
    <lineage>
        <taxon>Bacteria</taxon>
        <taxon>Bacillati</taxon>
        <taxon>Bacillota</taxon>
        <taxon>Bacilli</taxon>
        <taxon>Lactobacillales</taxon>
        <taxon>Lactobacillaceae</taxon>
        <taxon>Lacticaseibacillus</taxon>
    </lineage>
</organism>
<dbReference type="Pfam" id="PF12682">
    <property type="entry name" value="Flavodoxin_4"/>
    <property type="match status" value="1"/>
</dbReference>
<evidence type="ECO:0000313" key="3">
    <source>
        <dbReference type="Proteomes" id="UP001220377"/>
    </source>
</evidence>
<dbReference type="SUPFAM" id="SSF52218">
    <property type="entry name" value="Flavoproteins"/>
    <property type="match status" value="1"/>
</dbReference>
<dbReference type="PROSITE" id="PS50902">
    <property type="entry name" value="FLAVODOXIN_LIKE"/>
    <property type="match status" value="1"/>
</dbReference>
<accession>A0ABY7WQZ6</accession>
<keyword evidence="3" id="KW-1185">Reference proteome</keyword>
<feature type="domain" description="Flavodoxin-like" evidence="1">
    <location>
        <begin position="4"/>
        <end position="157"/>
    </location>
</feature>
<gene>
    <name evidence="2" type="ORF">PQ472_06470</name>
</gene>
<dbReference type="Proteomes" id="UP001220377">
    <property type="component" value="Chromosome"/>
</dbReference>
<protein>
    <submittedName>
        <fullName evidence="2">Flavodoxin</fullName>
    </submittedName>
</protein>
<dbReference type="Gene3D" id="3.40.50.360">
    <property type="match status" value="1"/>
</dbReference>
<dbReference type="PANTHER" id="PTHR39201">
    <property type="entry name" value="EXPORTED PROTEIN-RELATED"/>
    <property type="match status" value="1"/>
</dbReference>
<proteinExistence type="predicted"/>
<evidence type="ECO:0000313" key="2">
    <source>
        <dbReference type="EMBL" id="WDF81575.1"/>
    </source>
</evidence>
<dbReference type="EMBL" id="CP117884">
    <property type="protein sequence ID" value="WDF81575.1"/>
    <property type="molecule type" value="Genomic_DNA"/>
</dbReference>
<reference evidence="2 3" key="1">
    <citation type="submission" date="2023-02" db="EMBL/GenBank/DDBJ databases">
        <title>Genome sequence of Lacticaseibacillus sp. KACC 23028.</title>
        <authorList>
            <person name="Kim S."/>
            <person name="Heo J."/>
            <person name="Kwon S.-W."/>
        </authorList>
    </citation>
    <scope>NUCLEOTIDE SEQUENCE [LARGE SCALE GENOMIC DNA]</scope>
    <source>
        <strain evidence="2 3">KACC 23028</strain>
    </source>
</reference>
<dbReference type="InterPro" id="IPR008254">
    <property type="entry name" value="Flavodoxin/NO_synth"/>
</dbReference>
<name>A0ABY7WQZ6_9LACO</name>
<dbReference type="InterPro" id="IPR029039">
    <property type="entry name" value="Flavoprotein-like_sf"/>
</dbReference>
<sequence>MIKILTVYFSLTGTTRRVAQMIASASNSELIELKVQPGMFGDGMNGVWPIAQRQLANHDLPEIVSPLPNFDDYDLVLVGGPTWGYQPATPVRSLLKAAQGSRTAFAPFYTSTGQAGEYEPTFKRLAGSLRVLPGLGTTGSTGQMLDQRIAAWLSQIEK</sequence>
<dbReference type="RefSeq" id="WP_274258427.1">
    <property type="nucleotide sequence ID" value="NZ_CP117884.1"/>
</dbReference>
<evidence type="ECO:0000259" key="1">
    <source>
        <dbReference type="PROSITE" id="PS50902"/>
    </source>
</evidence>
<dbReference type="PANTHER" id="PTHR39201:SF1">
    <property type="entry name" value="FLAVODOXIN-LIKE DOMAIN-CONTAINING PROTEIN"/>
    <property type="match status" value="1"/>
</dbReference>